<feature type="region of interest" description="Disordered" evidence="1">
    <location>
        <begin position="203"/>
        <end position="223"/>
    </location>
</feature>
<dbReference type="Proteomes" id="UP001362999">
    <property type="component" value="Unassembled WGS sequence"/>
</dbReference>
<accession>A0AAV9ZXF4</accession>
<sequence length="368" mass="40694">MADNICTLLDGIKFFYTDSGAPETSDYTTLVIFHGTGFNAFNFNPLHAHAHSNNLRIIACNRREYHGSTPLTDDEVAELSSGSPAFLEKKALLVAQFLEYLIKEQQTPLLTDNRQNGGFVVMGWSFGAAYPIALLAQSTAIPTELHQTIEPYLRAVVVNEPPIEALGLALPPLPNLYNAFTDPEYPAFSAKFENFQNWISSYSNHPQQPQTTNHPDLTSDDPSGLYVGKPSPESCPKSSTFSRWSAEEKARYCEGAAPMRADLPVTAPAMQAHLNAQFKAAFFFKFSSDLVSSQSHFPRTPILYVCGTETAYPMLWAYKTASSMYAAARERGDAVRPTTFKLVEGGNHFMHYDMPDVLLREVVAGCVP</sequence>
<feature type="domain" description="AB hydrolase-1" evidence="2">
    <location>
        <begin position="30"/>
        <end position="359"/>
    </location>
</feature>
<evidence type="ECO:0000259" key="2">
    <source>
        <dbReference type="Pfam" id="PF12697"/>
    </source>
</evidence>
<gene>
    <name evidence="3" type="ORF">R3P38DRAFT_3075113</name>
</gene>
<organism evidence="3 4">
    <name type="scientific">Favolaschia claudopus</name>
    <dbReference type="NCBI Taxonomy" id="2862362"/>
    <lineage>
        <taxon>Eukaryota</taxon>
        <taxon>Fungi</taxon>
        <taxon>Dikarya</taxon>
        <taxon>Basidiomycota</taxon>
        <taxon>Agaricomycotina</taxon>
        <taxon>Agaricomycetes</taxon>
        <taxon>Agaricomycetidae</taxon>
        <taxon>Agaricales</taxon>
        <taxon>Marasmiineae</taxon>
        <taxon>Mycenaceae</taxon>
        <taxon>Favolaschia</taxon>
    </lineage>
</organism>
<protein>
    <submittedName>
        <fullName evidence="3">Aminodeoxychorismate synthase</fullName>
    </submittedName>
</protein>
<comment type="caution">
    <text evidence="3">The sequence shown here is derived from an EMBL/GenBank/DDBJ whole genome shotgun (WGS) entry which is preliminary data.</text>
</comment>
<name>A0AAV9ZXF4_9AGAR</name>
<dbReference type="Pfam" id="PF12697">
    <property type="entry name" value="Abhydrolase_6"/>
    <property type="match status" value="1"/>
</dbReference>
<dbReference type="Gene3D" id="3.40.50.1820">
    <property type="entry name" value="alpha/beta hydrolase"/>
    <property type="match status" value="1"/>
</dbReference>
<dbReference type="InterPro" id="IPR000073">
    <property type="entry name" value="AB_hydrolase_1"/>
</dbReference>
<reference evidence="3 4" key="1">
    <citation type="journal article" date="2024" name="J Genomics">
        <title>Draft genome sequencing and assembly of Favolaschia claudopus CIRM-BRFM 2984 isolated from oak limbs.</title>
        <authorList>
            <person name="Navarro D."/>
            <person name="Drula E."/>
            <person name="Chaduli D."/>
            <person name="Cazenave R."/>
            <person name="Ahrendt S."/>
            <person name="Wang J."/>
            <person name="Lipzen A."/>
            <person name="Daum C."/>
            <person name="Barry K."/>
            <person name="Grigoriev I.V."/>
            <person name="Favel A."/>
            <person name="Rosso M.N."/>
            <person name="Martin F."/>
        </authorList>
    </citation>
    <scope>NUCLEOTIDE SEQUENCE [LARGE SCALE GENOMIC DNA]</scope>
    <source>
        <strain evidence="3 4">CIRM-BRFM 2984</strain>
    </source>
</reference>
<evidence type="ECO:0000313" key="3">
    <source>
        <dbReference type="EMBL" id="KAK6995793.1"/>
    </source>
</evidence>
<dbReference type="AlphaFoldDB" id="A0AAV9ZXF4"/>
<evidence type="ECO:0000313" key="4">
    <source>
        <dbReference type="Proteomes" id="UP001362999"/>
    </source>
</evidence>
<dbReference type="InterPro" id="IPR029058">
    <property type="entry name" value="AB_hydrolase_fold"/>
</dbReference>
<dbReference type="EMBL" id="JAWWNJ010000101">
    <property type="protein sequence ID" value="KAK6995793.1"/>
    <property type="molecule type" value="Genomic_DNA"/>
</dbReference>
<feature type="compositionally biased region" description="Polar residues" evidence="1">
    <location>
        <begin position="203"/>
        <end position="216"/>
    </location>
</feature>
<evidence type="ECO:0000256" key="1">
    <source>
        <dbReference type="SAM" id="MobiDB-lite"/>
    </source>
</evidence>
<proteinExistence type="predicted"/>
<keyword evidence="4" id="KW-1185">Reference proteome</keyword>
<dbReference type="SUPFAM" id="SSF53474">
    <property type="entry name" value="alpha/beta-Hydrolases"/>
    <property type="match status" value="1"/>
</dbReference>